<dbReference type="SUPFAM" id="SSF56112">
    <property type="entry name" value="Protein kinase-like (PK-like)"/>
    <property type="match status" value="1"/>
</dbReference>
<keyword evidence="8" id="KW-0325">Glycoprotein</keyword>
<dbReference type="Gene3D" id="2.60.40.10">
    <property type="entry name" value="Immunoglobulins"/>
    <property type="match status" value="8"/>
</dbReference>
<dbReference type="PRINTS" id="PR00109">
    <property type="entry name" value="TYRKINASE"/>
</dbReference>
<evidence type="ECO:0000256" key="2">
    <source>
        <dbReference type="ARBA" id="ARBA00011902"/>
    </source>
</evidence>
<dbReference type="SMART" id="SM00408">
    <property type="entry name" value="IGc2"/>
    <property type="match status" value="6"/>
</dbReference>
<dbReference type="Gene3D" id="1.10.510.10">
    <property type="entry name" value="Transferase(Phosphotransferase) domain 1"/>
    <property type="match status" value="1"/>
</dbReference>
<feature type="binding site" evidence="11">
    <location>
        <position position="1197"/>
    </location>
    <ligand>
        <name>ATP</name>
        <dbReference type="ChEBI" id="CHEBI:30616"/>
    </ligand>
</feature>
<dbReference type="SUPFAM" id="SSF48726">
    <property type="entry name" value="Immunoglobulin"/>
    <property type="match status" value="6"/>
</dbReference>
<dbReference type="SMART" id="SM00409">
    <property type="entry name" value="IG"/>
    <property type="match status" value="6"/>
</dbReference>
<evidence type="ECO:0000256" key="10">
    <source>
        <dbReference type="ARBA" id="ARBA00051243"/>
    </source>
</evidence>
<evidence type="ECO:0000256" key="4">
    <source>
        <dbReference type="ARBA" id="ARBA00022989"/>
    </source>
</evidence>
<evidence type="ECO:0000256" key="9">
    <source>
        <dbReference type="ARBA" id="ARBA00023319"/>
    </source>
</evidence>
<dbReference type="InterPro" id="IPR017441">
    <property type="entry name" value="Protein_kinase_ATP_BS"/>
</dbReference>
<dbReference type="SUPFAM" id="SSF82671">
    <property type="entry name" value="SEA domain"/>
    <property type="match status" value="1"/>
</dbReference>
<evidence type="ECO:0000313" key="17">
    <source>
        <dbReference type="Proteomes" id="UP001159405"/>
    </source>
</evidence>
<comment type="caution">
    <text evidence="16">The sequence shown here is derived from an EMBL/GenBank/DDBJ whole genome shotgun (WGS) entry which is preliminary data.</text>
</comment>
<feature type="domain" description="Ig-like" evidence="15">
    <location>
        <begin position="228"/>
        <end position="310"/>
    </location>
</feature>
<feature type="domain" description="Ig-like" evidence="15">
    <location>
        <begin position="572"/>
        <end position="652"/>
    </location>
</feature>
<protein>
    <recommendedName>
        <fullName evidence="2">receptor protein-tyrosine kinase</fullName>
        <ecNumber evidence="2">2.7.10.1</ecNumber>
    </recommendedName>
</protein>
<dbReference type="InterPro" id="IPR013783">
    <property type="entry name" value="Ig-like_fold"/>
</dbReference>
<dbReference type="InterPro" id="IPR008266">
    <property type="entry name" value="Tyr_kinase_AS"/>
</dbReference>
<keyword evidence="12" id="KW-0732">Signal</keyword>
<evidence type="ECO:0000256" key="6">
    <source>
        <dbReference type="ARBA" id="ARBA00023157"/>
    </source>
</evidence>
<dbReference type="Proteomes" id="UP001159405">
    <property type="component" value="Unassembled WGS sequence"/>
</dbReference>
<comment type="subcellular location">
    <subcellularLocation>
        <location evidence="1">Membrane</location>
        <topology evidence="1">Single-pass membrane protein</topology>
    </subcellularLocation>
</comment>
<keyword evidence="17" id="KW-1185">Reference proteome</keyword>
<sequence length="1466" mass="161908">MAVYLLMFFIIILCLTERSDGAASFQSKASDSPAVGLEFHNITLSWTYSLGGTFISASFSFVNVTSGLTVGIAQKVAGGSTDISQGFKERFLASIADSEAHLTILSVQRSGKGTYQFQATATNFGFLSDSVDVEVQFEPENVQLSTNITVNKTCPGSHWNFTCLVGAANPEVTSYQLLENDIAVDTGSSGMWIRKLSNSGEFIYKCLANNTVGPKISSNEKNITIADPAYVVRIVHSSDTVIEGNSFNVTCQASGVPKLTVYWIKEDTDQRINGSVLNFTSINRNDSGTYRCDAENDCGHDSVIEVINVSYKPDSVELVVNTTENTNCTDLWVHFTCVASVAIPAVYNFLLYEKDGDISQSKSGIWIKKISKGGKHIYSCIALQVVGNVTSSNNVTLTVNVLASVNKLDHKTVKEGASVSLNCTVIGFPAPFVAWSKIGGGVISLDRWLNITNITKADRGQYQCFANNTCGSDVTFTSINVQFKPENVNFTANVTSNETCLDWVVKFTCAADANPAVDKYSLYENDTIVDMDVSGVWVRPLNKSGHVIYRCEANNSLGNEKSNSIIFIVGVPASVNQLDNKTVVEGDSVFLNCNAMGPPDPFVAWSKIGGGVIRQDGRLNITNITKADRGQYQCFANNTCGSDVTFTSINVKYPPNITYISANVTVNQSEQVNLTCRANGNPKPTITWTKDSNIINSSFTVRGKSDEGLYVCTADNGIGNAPSKSMFVTVDYFGPFNTTLTKSVNIVYLNTPFNLSCSAQASPPASYRFYRGQESLGNISVSNTFTTSVVKRTSQVNYACLPFNYFGDGRTVVIVVEVYYTPQVTERNKTYLVSPGESATLTCPVDGNPPPSVQWYKGNDNIRQPLHTGIEWELSQATSSDSGLYTCSASNSVGTVTTTVILKVEEATTTAYPSSSTNVNFQLQVTLVDAEYLQDYENLNSQPAQELISKFETEMDKLFRDDAKYDRTEVTKLSKGSVIVSFEVLFKTPVTANEGLAKLRDAVNNNKRLGSFTVEALKMIQPVNPSTAASTDGSTDIERCQCNEVIWKAVTGVLIFVNILLVVVIVWQQKREVASPVLSENNEQETRTKRKFTNEIAMDEVQPSHSRQSKTEYMDLTEVTAFESKRKEEVTFGIPQVERSSLGTDYAPLHPSTRSWEIPRNSVTIEKVIGKGAFGQVAKGTAIDVRGRPGNTPVAVKMLKASAPESDRSDLLSELELMKTLKPHPHVIRLLGCVTETEPLLVLIEYVAYGDLLGYLRKSRGLNDTYFKDPDIKPRTNLTSEQLMKFAWQIADGMSYLSSRSIIHRDLAARNVLVGERETCKVTDFGMARNVQQENIYERKTRGRLPVKWTAYEALMFNTYTTKSDVWSYGVVLYEIFTVGGSPYPRMDGKKIASLLQQEYRMPKPQHVDDKLYQIMTKCWQNEPEARPSFTALTKQLRDMENQHKKLINMHIYDNQLYAKVEDLNV</sequence>
<dbReference type="Gene3D" id="3.30.70.960">
    <property type="entry name" value="SEA domain"/>
    <property type="match status" value="1"/>
</dbReference>
<feature type="signal peptide" evidence="12">
    <location>
        <begin position="1"/>
        <end position="21"/>
    </location>
</feature>
<keyword evidence="4" id="KW-1133">Transmembrane helix</keyword>
<dbReference type="PROSITE" id="PS50835">
    <property type="entry name" value="IG_LIKE"/>
    <property type="match status" value="5"/>
</dbReference>
<keyword evidence="6" id="KW-1015">Disulfide bond</keyword>
<comment type="catalytic activity">
    <reaction evidence="10">
        <text>L-tyrosyl-[protein] + ATP = O-phospho-L-tyrosyl-[protein] + ADP + H(+)</text>
        <dbReference type="Rhea" id="RHEA:10596"/>
        <dbReference type="Rhea" id="RHEA-COMP:10136"/>
        <dbReference type="Rhea" id="RHEA-COMP:20101"/>
        <dbReference type="ChEBI" id="CHEBI:15378"/>
        <dbReference type="ChEBI" id="CHEBI:30616"/>
        <dbReference type="ChEBI" id="CHEBI:46858"/>
        <dbReference type="ChEBI" id="CHEBI:61978"/>
        <dbReference type="ChEBI" id="CHEBI:456216"/>
        <dbReference type="EC" id="2.7.10.1"/>
    </reaction>
</comment>
<feature type="domain" description="Ig-like" evidence="15">
    <location>
        <begin position="822"/>
        <end position="903"/>
    </location>
</feature>
<dbReference type="Pfam" id="PF13927">
    <property type="entry name" value="Ig_3"/>
    <property type="match status" value="4"/>
</dbReference>
<dbReference type="PROSITE" id="PS50011">
    <property type="entry name" value="PROTEIN_KINASE_DOM"/>
    <property type="match status" value="1"/>
</dbReference>
<dbReference type="InterPro" id="IPR001245">
    <property type="entry name" value="Ser-Thr/Tyr_kinase_cat_dom"/>
</dbReference>
<keyword evidence="3" id="KW-0812">Transmembrane</keyword>
<keyword evidence="7" id="KW-0675">Receptor</keyword>
<dbReference type="Pfam" id="PF07714">
    <property type="entry name" value="PK_Tyr_Ser-Thr"/>
    <property type="match status" value="1"/>
</dbReference>
<feature type="domain" description="SEA" evidence="14">
    <location>
        <begin position="915"/>
        <end position="1034"/>
    </location>
</feature>
<evidence type="ECO:0000256" key="7">
    <source>
        <dbReference type="ARBA" id="ARBA00023170"/>
    </source>
</evidence>
<dbReference type="CDD" id="cd00192">
    <property type="entry name" value="PTKc"/>
    <property type="match status" value="1"/>
</dbReference>
<keyword evidence="5" id="KW-0472">Membrane</keyword>
<dbReference type="Pfam" id="PF01390">
    <property type="entry name" value="SEA"/>
    <property type="match status" value="1"/>
</dbReference>
<name>A0ABN8NEN4_9CNID</name>
<dbReference type="PROSITE" id="PS00107">
    <property type="entry name" value="PROTEIN_KINASE_ATP"/>
    <property type="match status" value="1"/>
</dbReference>
<evidence type="ECO:0000259" key="15">
    <source>
        <dbReference type="PROSITE" id="PS50835"/>
    </source>
</evidence>
<dbReference type="InterPro" id="IPR003599">
    <property type="entry name" value="Ig_sub"/>
</dbReference>
<evidence type="ECO:0000256" key="5">
    <source>
        <dbReference type="ARBA" id="ARBA00023136"/>
    </source>
</evidence>
<evidence type="ECO:0000256" key="1">
    <source>
        <dbReference type="ARBA" id="ARBA00004167"/>
    </source>
</evidence>
<dbReference type="InterPro" id="IPR011009">
    <property type="entry name" value="Kinase-like_dom_sf"/>
</dbReference>
<dbReference type="CDD" id="cd00096">
    <property type="entry name" value="Ig"/>
    <property type="match status" value="2"/>
</dbReference>
<reference evidence="16 17" key="1">
    <citation type="submission" date="2022-05" db="EMBL/GenBank/DDBJ databases">
        <authorList>
            <consortium name="Genoscope - CEA"/>
            <person name="William W."/>
        </authorList>
    </citation>
    <scope>NUCLEOTIDE SEQUENCE [LARGE SCALE GENOMIC DNA]</scope>
</reference>
<dbReference type="InterPro" id="IPR000082">
    <property type="entry name" value="SEA_dom"/>
</dbReference>
<dbReference type="InterPro" id="IPR036364">
    <property type="entry name" value="SEA_dom_sf"/>
</dbReference>
<dbReference type="EC" id="2.7.10.1" evidence="2"/>
<evidence type="ECO:0000259" key="14">
    <source>
        <dbReference type="PROSITE" id="PS50024"/>
    </source>
</evidence>
<proteinExistence type="predicted"/>
<evidence type="ECO:0000259" key="13">
    <source>
        <dbReference type="PROSITE" id="PS50011"/>
    </source>
</evidence>
<dbReference type="Gene3D" id="3.30.200.20">
    <property type="entry name" value="Phosphorylase Kinase, domain 1"/>
    <property type="match status" value="1"/>
</dbReference>
<dbReference type="Pfam" id="PF07679">
    <property type="entry name" value="I-set"/>
    <property type="match status" value="1"/>
</dbReference>
<gene>
    <name evidence="16" type="ORF">PLOB_00014889</name>
</gene>
<evidence type="ECO:0000313" key="16">
    <source>
        <dbReference type="EMBL" id="CAH3106630.1"/>
    </source>
</evidence>
<dbReference type="InterPro" id="IPR020635">
    <property type="entry name" value="Tyr_kinase_cat_dom"/>
</dbReference>
<evidence type="ECO:0000256" key="12">
    <source>
        <dbReference type="SAM" id="SignalP"/>
    </source>
</evidence>
<dbReference type="InterPro" id="IPR036179">
    <property type="entry name" value="Ig-like_dom_sf"/>
</dbReference>
<feature type="chain" id="PRO_5045390911" description="receptor protein-tyrosine kinase" evidence="12">
    <location>
        <begin position="22"/>
        <end position="1466"/>
    </location>
</feature>
<evidence type="ECO:0000256" key="3">
    <source>
        <dbReference type="ARBA" id="ARBA00022692"/>
    </source>
</evidence>
<feature type="domain" description="Ig-like" evidence="15">
    <location>
        <begin position="655"/>
        <end position="729"/>
    </location>
</feature>
<organism evidence="16 17">
    <name type="scientific">Porites lobata</name>
    <dbReference type="NCBI Taxonomy" id="104759"/>
    <lineage>
        <taxon>Eukaryota</taxon>
        <taxon>Metazoa</taxon>
        <taxon>Cnidaria</taxon>
        <taxon>Anthozoa</taxon>
        <taxon>Hexacorallia</taxon>
        <taxon>Scleractinia</taxon>
        <taxon>Fungiina</taxon>
        <taxon>Poritidae</taxon>
        <taxon>Porites</taxon>
    </lineage>
</organism>
<keyword evidence="9" id="KW-0393">Immunoglobulin domain</keyword>
<dbReference type="InterPro" id="IPR007110">
    <property type="entry name" value="Ig-like_dom"/>
</dbReference>
<dbReference type="InterPro" id="IPR003598">
    <property type="entry name" value="Ig_sub2"/>
</dbReference>
<dbReference type="PROSITE" id="PS50024">
    <property type="entry name" value="SEA"/>
    <property type="match status" value="1"/>
</dbReference>
<dbReference type="PANTHER" id="PTHR24416">
    <property type="entry name" value="TYROSINE-PROTEIN KINASE RECEPTOR"/>
    <property type="match status" value="1"/>
</dbReference>
<evidence type="ECO:0000256" key="11">
    <source>
        <dbReference type="PROSITE-ProRule" id="PRU10141"/>
    </source>
</evidence>
<dbReference type="PANTHER" id="PTHR24416:SF621">
    <property type="entry name" value="TYROSINE KINASE RECEPTOR CAD96CA"/>
    <property type="match status" value="1"/>
</dbReference>
<keyword evidence="11" id="KW-0067">ATP-binding</keyword>
<feature type="domain" description="Ig-like" evidence="15">
    <location>
        <begin position="393"/>
        <end position="482"/>
    </location>
</feature>
<dbReference type="InterPro" id="IPR013098">
    <property type="entry name" value="Ig_I-set"/>
</dbReference>
<feature type="domain" description="Protein kinase" evidence="13">
    <location>
        <begin position="1163"/>
        <end position="1447"/>
    </location>
</feature>
<evidence type="ECO:0000256" key="8">
    <source>
        <dbReference type="ARBA" id="ARBA00023180"/>
    </source>
</evidence>
<accession>A0ABN8NEN4</accession>
<dbReference type="SMART" id="SM00219">
    <property type="entry name" value="TyrKc"/>
    <property type="match status" value="1"/>
</dbReference>
<keyword evidence="11" id="KW-0547">Nucleotide-binding</keyword>
<dbReference type="InterPro" id="IPR050122">
    <property type="entry name" value="RTK"/>
</dbReference>
<dbReference type="InterPro" id="IPR000719">
    <property type="entry name" value="Prot_kinase_dom"/>
</dbReference>
<dbReference type="PROSITE" id="PS00109">
    <property type="entry name" value="PROTEIN_KINASE_TYR"/>
    <property type="match status" value="1"/>
</dbReference>
<dbReference type="EMBL" id="CALNXK010000019">
    <property type="protein sequence ID" value="CAH3106630.1"/>
    <property type="molecule type" value="Genomic_DNA"/>
</dbReference>